<proteinExistence type="predicted"/>
<gene>
    <name evidence="3" type="ORF">C1707_13330</name>
    <name evidence="4" type="ORF">CFHF_01420</name>
</gene>
<dbReference type="Pfam" id="PF00144">
    <property type="entry name" value="Beta-lactamase"/>
    <property type="match status" value="1"/>
</dbReference>
<name>A0A2N5D4Y0_9CAUL</name>
<reference evidence="4 5" key="1">
    <citation type="submission" date="2017-12" db="EMBL/GenBank/DDBJ databases">
        <title>The genome sequence of Caulobacter flavus CGMCC1 15093.</title>
        <authorList>
            <person name="Gao J."/>
            <person name="Mao X."/>
            <person name="Sun J."/>
        </authorList>
    </citation>
    <scope>NUCLEOTIDE SEQUENCE [LARGE SCALE GENOMIC DNA]</scope>
    <source>
        <strain evidence="4 5">CGMCC1 15093</strain>
    </source>
</reference>
<dbReference type="OrthoDB" id="5705574at2"/>
<dbReference type="PANTHER" id="PTHR43283:SF3">
    <property type="entry name" value="BETA-LACTAMASE FAMILY PROTEIN (AFU_ORTHOLOGUE AFUA_5G07500)"/>
    <property type="match status" value="1"/>
</dbReference>
<evidence type="ECO:0000259" key="2">
    <source>
        <dbReference type="Pfam" id="PF00144"/>
    </source>
</evidence>
<dbReference type="Gene3D" id="3.40.710.10">
    <property type="entry name" value="DD-peptidase/beta-lactamase superfamily"/>
    <property type="match status" value="1"/>
</dbReference>
<evidence type="ECO:0000313" key="5">
    <source>
        <dbReference type="Proteomes" id="UP000234483"/>
    </source>
</evidence>
<dbReference type="AlphaFoldDB" id="A0A2N5D4Y0"/>
<dbReference type="Proteomes" id="UP000281192">
    <property type="component" value="Chromosome"/>
</dbReference>
<evidence type="ECO:0000313" key="4">
    <source>
        <dbReference type="EMBL" id="PLR21137.1"/>
    </source>
</evidence>
<dbReference type="KEGG" id="cfh:C1707_13330"/>
<dbReference type="InterPro" id="IPR001466">
    <property type="entry name" value="Beta-lactam-related"/>
</dbReference>
<dbReference type="InterPro" id="IPR012338">
    <property type="entry name" value="Beta-lactam/transpept-like"/>
</dbReference>
<dbReference type="EMBL" id="CP026100">
    <property type="protein sequence ID" value="AYV47161.1"/>
    <property type="molecule type" value="Genomic_DNA"/>
</dbReference>
<protein>
    <submittedName>
        <fullName evidence="4">Serine hydrolase</fullName>
    </submittedName>
</protein>
<feature type="signal peptide" evidence="1">
    <location>
        <begin position="1"/>
        <end position="23"/>
    </location>
</feature>
<feature type="chain" id="PRO_5044578208" evidence="1">
    <location>
        <begin position="24"/>
        <end position="361"/>
    </location>
</feature>
<accession>A0A2N5D4Y0</accession>
<evidence type="ECO:0000256" key="1">
    <source>
        <dbReference type="SAM" id="SignalP"/>
    </source>
</evidence>
<keyword evidence="1" id="KW-0732">Signal</keyword>
<evidence type="ECO:0000313" key="3">
    <source>
        <dbReference type="EMBL" id="AYV47161.1"/>
    </source>
</evidence>
<reference evidence="3 6" key="2">
    <citation type="submission" date="2018-01" db="EMBL/GenBank/DDBJ databases">
        <title>Complete genome sequence of Caulobacter flavus RHGG3.</title>
        <authorList>
            <person name="Yang E."/>
        </authorList>
    </citation>
    <scope>NUCLEOTIDE SEQUENCE [LARGE SCALE GENOMIC DNA]</scope>
    <source>
        <strain evidence="3 6">RHGG3</strain>
    </source>
</reference>
<sequence length="361" mass="38316">MIDRRGLFAAAGALCAAPGLSFAAAPAKLGPDNPAVDAFVAEQKFQGVVMIGRRGRASYVRAFGMADIEAGKPATRETVYGIASISKWLTTIAVLRLVEQGKLSLDAPISTWLPNQRPETGKTVTLTHLLSNTSGVPNGFSPALKADPEVLKREISAAEAVTLFCQGEPLFTPGSKFDYALTNWFMVTAIVEAATGRPFQAVVEDLTTGPLKMSHTRAGRVDAEPGVAASYYAGPPLARRENPRLSVMAAGGGYFSTADDLLVAAHLVFDTPFLSEASRKALTTILVPDQDYALGGRVRTLTVDGQPRLAGWETGRTAGFRSVLGHRLDTGDQVVILNNTDLSQKALDLFADKLFGAAPRA</sequence>
<feature type="domain" description="Beta-lactamase-related" evidence="2">
    <location>
        <begin position="35"/>
        <end position="343"/>
    </location>
</feature>
<keyword evidence="4" id="KW-0378">Hydrolase</keyword>
<dbReference type="SUPFAM" id="SSF56601">
    <property type="entry name" value="beta-lactamase/transpeptidase-like"/>
    <property type="match status" value="1"/>
</dbReference>
<dbReference type="Proteomes" id="UP000234483">
    <property type="component" value="Unassembled WGS sequence"/>
</dbReference>
<dbReference type="InterPro" id="IPR050789">
    <property type="entry name" value="Diverse_Enzym_Activities"/>
</dbReference>
<keyword evidence="6" id="KW-1185">Reference proteome</keyword>
<dbReference type="EMBL" id="PJRQ01000003">
    <property type="protein sequence ID" value="PLR21137.1"/>
    <property type="molecule type" value="Genomic_DNA"/>
</dbReference>
<organism evidence="4 5">
    <name type="scientific">Caulobacter flavus</name>
    <dbReference type="NCBI Taxonomy" id="1679497"/>
    <lineage>
        <taxon>Bacteria</taxon>
        <taxon>Pseudomonadati</taxon>
        <taxon>Pseudomonadota</taxon>
        <taxon>Alphaproteobacteria</taxon>
        <taxon>Caulobacterales</taxon>
        <taxon>Caulobacteraceae</taxon>
        <taxon>Caulobacter</taxon>
    </lineage>
</organism>
<dbReference type="RefSeq" id="WP_101711248.1">
    <property type="nucleotide sequence ID" value="NZ_CP026100.1"/>
</dbReference>
<dbReference type="PANTHER" id="PTHR43283">
    <property type="entry name" value="BETA-LACTAMASE-RELATED"/>
    <property type="match status" value="1"/>
</dbReference>
<evidence type="ECO:0000313" key="6">
    <source>
        <dbReference type="Proteomes" id="UP000281192"/>
    </source>
</evidence>
<dbReference type="GO" id="GO:0016787">
    <property type="term" value="F:hydrolase activity"/>
    <property type="evidence" value="ECO:0007669"/>
    <property type="project" value="UniProtKB-KW"/>
</dbReference>